<evidence type="ECO:0000313" key="1">
    <source>
        <dbReference type="EMBL" id="CAH2242216.1"/>
    </source>
</evidence>
<keyword evidence="2" id="KW-1185">Reference proteome</keyword>
<dbReference type="OrthoDB" id="6357136at2759"/>
<proteinExistence type="predicted"/>
<organism evidence="1 2">
    <name type="scientific">Pararge aegeria aegeria</name>
    <dbReference type="NCBI Taxonomy" id="348720"/>
    <lineage>
        <taxon>Eukaryota</taxon>
        <taxon>Metazoa</taxon>
        <taxon>Ecdysozoa</taxon>
        <taxon>Arthropoda</taxon>
        <taxon>Hexapoda</taxon>
        <taxon>Insecta</taxon>
        <taxon>Pterygota</taxon>
        <taxon>Neoptera</taxon>
        <taxon>Endopterygota</taxon>
        <taxon>Lepidoptera</taxon>
        <taxon>Glossata</taxon>
        <taxon>Ditrysia</taxon>
        <taxon>Papilionoidea</taxon>
        <taxon>Nymphalidae</taxon>
        <taxon>Satyrinae</taxon>
        <taxon>Satyrini</taxon>
        <taxon>Parargina</taxon>
        <taxon>Pararge</taxon>
    </lineage>
</organism>
<gene>
    <name evidence="1" type="primary">jg25149</name>
    <name evidence="1" type="ORF">PAEG_LOCUS18563</name>
</gene>
<name>A0A8S4RYF3_9NEOP</name>
<evidence type="ECO:0000313" key="2">
    <source>
        <dbReference type="Proteomes" id="UP000838756"/>
    </source>
</evidence>
<accession>A0A8S4RYF3</accession>
<dbReference type="Pfam" id="PF16062">
    <property type="entry name" value="MavL-like"/>
    <property type="match status" value="1"/>
</dbReference>
<dbReference type="EMBL" id="CAKXAJ010025635">
    <property type="protein sequence ID" value="CAH2242216.1"/>
    <property type="molecule type" value="Genomic_DNA"/>
</dbReference>
<reference evidence="1" key="1">
    <citation type="submission" date="2022-03" db="EMBL/GenBank/DDBJ databases">
        <authorList>
            <person name="Lindestad O."/>
        </authorList>
    </citation>
    <scope>NUCLEOTIDE SEQUENCE</scope>
</reference>
<dbReference type="AlphaFoldDB" id="A0A8S4RYF3"/>
<sequence>MDFLKQLKSITWCKPNWAYLSVTKETNEFLTKCKELQKPDPFDDVEEIIKKSDAFPIKFPIDTVRLVQLKSKRPIERLKKNIVSTYPLIHERVLILMTRFLTYKKQFGSNIEKDFYKEMTVQQFIERILKKRAASFYGPSDKYLLLTGETGASGWELVGSSEQKEPLLLENCLSYDELKLSAMVYVSGYTDCINDGNRKNSGVVKDDDIEDNAVIIGLIGPRVKRRGKMDHEDIIVTRDQNIQEHGYGFANKPHQRNKLLWRRMWCEFYENENVTYEKTTILIDKQNKYESRPYIDRYQYKKRYKKVIFDNESYYKRICVLAESTLLEAEYRAVESEKYAFVNVIGCGLGVWIMLPHQGDVYVLTFLERIHSLLQENMLNHISDVNFAYVNVSSGIEGAAFSLQLATLRPLAPPK</sequence>
<dbReference type="InterPro" id="IPR032063">
    <property type="entry name" value="MavL-like"/>
</dbReference>
<comment type="caution">
    <text evidence="1">The sequence shown here is derived from an EMBL/GenBank/DDBJ whole genome shotgun (WGS) entry which is preliminary data.</text>
</comment>
<dbReference type="Proteomes" id="UP000838756">
    <property type="component" value="Unassembled WGS sequence"/>
</dbReference>
<protein>
    <submittedName>
        <fullName evidence="1">Jg25149 protein</fullName>
    </submittedName>
</protein>